<organism evidence="6 7">
    <name type="scientific">Sphaerochaeta associata</name>
    <dbReference type="NCBI Taxonomy" id="1129264"/>
    <lineage>
        <taxon>Bacteria</taxon>
        <taxon>Pseudomonadati</taxon>
        <taxon>Spirochaetota</taxon>
        <taxon>Spirochaetia</taxon>
        <taxon>Spirochaetales</taxon>
        <taxon>Sphaerochaetaceae</taxon>
        <taxon>Sphaerochaeta</taxon>
    </lineage>
</organism>
<gene>
    <name evidence="6" type="ORF">MUG09_00375</name>
</gene>
<feature type="transmembrane region" description="Helical" evidence="4">
    <location>
        <begin position="277"/>
        <end position="296"/>
    </location>
</feature>
<dbReference type="PANTHER" id="PTHR43280">
    <property type="entry name" value="ARAC-FAMILY TRANSCRIPTIONAL REGULATOR"/>
    <property type="match status" value="1"/>
</dbReference>
<dbReference type="PROSITE" id="PS01124">
    <property type="entry name" value="HTH_ARAC_FAMILY_2"/>
    <property type="match status" value="1"/>
</dbReference>
<evidence type="ECO:0000256" key="3">
    <source>
        <dbReference type="ARBA" id="ARBA00023163"/>
    </source>
</evidence>
<keyword evidence="1" id="KW-0805">Transcription regulation</keyword>
<dbReference type="InterPro" id="IPR009057">
    <property type="entry name" value="Homeodomain-like_sf"/>
</dbReference>
<keyword evidence="4" id="KW-1133">Transmembrane helix</keyword>
<evidence type="ECO:0000313" key="7">
    <source>
        <dbReference type="Proteomes" id="UP000829708"/>
    </source>
</evidence>
<dbReference type="InterPro" id="IPR018060">
    <property type="entry name" value="HTH_AraC"/>
</dbReference>
<dbReference type="PANTHER" id="PTHR43280:SF2">
    <property type="entry name" value="HTH-TYPE TRANSCRIPTIONAL REGULATOR EXSA"/>
    <property type="match status" value="1"/>
</dbReference>
<dbReference type="SMART" id="SM00342">
    <property type="entry name" value="HTH_ARAC"/>
    <property type="match status" value="1"/>
</dbReference>
<keyword evidence="7" id="KW-1185">Reference proteome</keyword>
<keyword evidence="2" id="KW-0238">DNA-binding</keyword>
<feature type="domain" description="HTH araC/xylS-type" evidence="5">
    <location>
        <begin position="622"/>
        <end position="721"/>
    </location>
</feature>
<accession>A0ABY4DAC0</accession>
<name>A0ABY4DAC0_9SPIR</name>
<dbReference type="PROSITE" id="PS00041">
    <property type="entry name" value="HTH_ARAC_FAMILY_1"/>
    <property type="match status" value="1"/>
</dbReference>
<evidence type="ECO:0000256" key="4">
    <source>
        <dbReference type="SAM" id="Phobius"/>
    </source>
</evidence>
<dbReference type="Gene3D" id="1.10.10.60">
    <property type="entry name" value="Homeodomain-like"/>
    <property type="match status" value="2"/>
</dbReference>
<evidence type="ECO:0000256" key="2">
    <source>
        <dbReference type="ARBA" id="ARBA00023125"/>
    </source>
</evidence>
<sequence length="737" mass="84482">MKLQFRHKRWFYKHLFSYILLLVVPLVIINGCFGKQINETYQQEVVSRLRSDIHALRDTVDDELELLLSTVHQFQLLQTVNRYRFEDDPLQANSIKSMLATFTITNRLLGDIVYLPYGQNFLFTSSTTSRIDFFAREMYVTEGLEPEEFLSELYSLKHLKAYSVERYKNEKGLVIAIPLVSDYATVSGVCLFFIADSTLEAMIHSKLSQYRARLQLHADDDSLLFQSSASDEPMPDQAITFSVSSNVAPWAYTVHIPQEQALLDDLNRLSGLQQTSTLIVVLAVSVLIFFLMFINYTPIKRLQKLAGNLADANPAARKLGELEEIASTLDYLKNQNTSLVMKLEKSRESEHNIVLQRLLSGRYKTIKAFNVDASELSIEFQYPQFLVACIQLQETNRDSDELAQLMRDELPEELNCYYVFTPIPDRIYFINSVRTEDFVCIPAFYEGMRKTIEAQTGLSLTVGLGSLVEGAIDIPRSFLEARTALDYRFVKGKNTTIIFDEVCKSVSYSVSYPHTLLDQLHVSLKARNEEAIESRTAELIAFLVQDTIPLFLAKSISFDMITLFFDHLPASVQSAEDSQREFFLLSDIDTIDEVVQIVESVKDKLLHMEKLEHTEDSQALLKDITEYIKVHCFECNFTMLQVSDAFSMQLPNLSLFFKEHTQLNLLDYVTALRMHAAKQLLSETDLPLKDVSLQIGYYNISSFIRRFKQLNGITPGDYRKIHKGMQRKPKSPDENLV</sequence>
<dbReference type="InterPro" id="IPR041522">
    <property type="entry name" value="CdaR_GGDEF"/>
</dbReference>
<dbReference type="InterPro" id="IPR018062">
    <property type="entry name" value="HTH_AraC-typ_CS"/>
</dbReference>
<keyword evidence="4" id="KW-0472">Membrane</keyword>
<dbReference type="RefSeq" id="WP_244772601.1">
    <property type="nucleotide sequence ID" value="NZ_CP094929.1"/>
</dbReference>
<protein>
    <submittedName>
        <fullName evidence="6">Helix-turn-helix domain-containing protein</fullName>
    </submittedName>
</protein>
<keyword evidence="3" id="KW-0804">Transcription</keyword>
<evidence type="ECO:0000259" key="5">
    <source>
        <dbReference type="PROSITE" id="PS01124"/>
    </source>
</evidence>
<reference evidence="7" key="1">
    <citation type="journal article" date="2024" name="J Bioinform Genom">
        <title>Complete genome sequence of the type strain bacterium Sphaerochaeta associata GLS2t (VKM B-2742)t.</title>
        <authorList>
            <person name="Troshina O.Y."/>
            <person name="Tepeeva A.N."/>
            <person name="Arzamasceva V.O."/>
            <person name="Whitman W.B."/>
            <person name="Varghese N."/>
            <person name="Shapiro N."/>
            <person name="Woyke T."/>
            <person name="Kripides N.C."/>
            <person name="Vasilenko O.V."/>
        </authorList>
    </citation>
    <scope>NUCLEOTIDE SEQUENCE [LARGE SCALE GENOMIC DNA]</scope>
    <source>
        <strain evidence="7">GLS2T</strain>
    </source>
</reference>
<dbReference type="EMBL" id="CP094929">
    <property type="protein sequence ID" value="UOM51228.1"/>
    <property type="molecule type" value="Genomic_DNA"/>
</dbReference>
<dbReference type="Pfam" id="PF12833">
    <property type="entry name" value="HTH_18"/>
    <property type="match status" value="1"/>
</dbReference>
<evidence type="ECO:0000313" key="6">
    <source>
        <dbReference type="EMBL" id="UOM51228.1"/>
    </source>
</evidence>
<proteinExistence type="predicted"/>
<keyword evidence="4" id="KW-0812">Transmembrane</keyword>
<dbReference type="Proteomes" id="UP000829708">
    <property type="component" value="Chromosome"/>
</dbReference>
<evidence type="ECO:0000256" key="1">
    <source>
        <dbReference type="ARBA" id="ARBA00023015"/>
    </source>
</evidence>
<dbReference type="Pfam" id="PF17853">
    <property type="entry name" value="GGDEF_2"/>
    <property type="match status" value="1"/>
</dbReference>
<dbReference type="SUPFAM" id="SSF46689">
    <property type="entry name" value="Homeodomain-like"/>
    <property type="match status" value="1"/>
</dbReference>